<evidence type="ECO:0000256" key="2">
    <source>
        <dbReference type="ARBA" id="ARBA00023157"/>
    </source>
</evidence>
<evidence type="ECO:0000256" key="3">
    <source>
        <dbReference type="ARBA" id="ARBA00023180"/>
    </source>
</evidence>
<proteinExistence type="predicted"/>
<evidence type="ECO:0000256" key="4">
    <source>
        <dbReference type="SAM" id="MobiDB-lite"/>
    </source>
</evidence>
<dbReference type="SMART" id="SM00216">
    <property type="entry name" value="VWD"/>
    <property type="match status" value="13"/>
</dbReference>
<dbReference type="SMART" id="SM00214">
    <property type="entry name" value="VWC"/>
    <property type="match status" value="7"/>
</dbReference>
<evidence type="ECO:0000313" key="7">
    <source>
        <dbReference type="Proteomes" id="UP000694915"/>
    </source>
</evidence>
<dbReference type="InterPro" id="IPR001007">
    <property type="entry name" value="VWF_dom"/>
</dbReference>
<feature type="domain" description="VWFD" evidence="6">
    <location>
        <begin position="4836"/>
        <end position="5007"/>
    </location>
</feature>
<keyword evidence="1" id="KW-0677">Repeat</keyword>
<dbReference type="InterPro" id="IPR050780">
    <property type="entry name" value="Mucin_vWF_Thrombospondin_sf"/>
</dbReference>
<dbReference type="InterPro" id="IPR025615">
    <property type="entry name" value="TILa_dom"/>
</dbReference>
<dbReference type="InterPro" id="IPR036084">
    <property type="entry name" value="Ser_inhib-like_sf"/>
</dbReference>
<feature type="domain" description="VWFD" evidence="6">
    <location>
        <begin position="1668"/>
        <end position="1851"/>
    </location>
</feature>
<keyword evidence="5" id="KW-0732">Signal</keyword>
<reference evidence="8" key="1">
    <citation type="submission" date="2025-08" db="UniProtKB">
        <authorList>
            <consortium name="RefSeq"/>
        </authorList>
    </citation>
    <scope>IDENTIFICATION</scope>
</reference>
<feature type="domain" description="VWFD" evidence="6">
    <location>
        <begin position="3065"/>
        <end position="3245"/>
    </location>
</feature>
<dbReference type="InterPro" id="IPR001846">
    <property type="entry name" value="VWF_type-D"/>
</dbReference>
<dbReference type="Proteomes" id="UP000694915">
    <property type="component" value="Unplaced"/>
</dbReference>
<dbReference type="InterPro" id="IPR035234">
    <property type="entry name" value="IgGFc-bd_N"/>
</dbReference>
<feature type="domain" description="VWFD" evidence="6">
    <location>
        <begin position="862"/>
        <end position="1041"/>
    </location>
</feature>
<dbReference type="CDD" id="cd19941">
    <property type="entry name" value="TIL"/>
    <property type="match status" value="11"/>
</dbReference>
<dbReference type="Gene3D" id="2.10.25.10">
    <property type="entry name" value="Laminin"/>
    <property type="match status" value="11"/>
</dbReference>
<feature type="domain" description="VWFD" evidence="6">
    <location>
        <begin position="470"/>
        <end position="650"/>
    </location>
</feature>
<evidence type="ECO:0000259" key="6">
    <source>
        <dbReference type="PROSITE" id="PS51233"/>
    </source>
</evidence>
<feature type="domain" description="VWFD" evidence="6">
    <location>
        <begin position="1250"/>
        <end position="1429"/>
    </location>
</feature>
<organism evidence="7 8">
    <name type="scientific">Microtus ochrogaster</name>
    <name type="common">Prairie vole</name>
    <dbReference type="NCBI Taxonomy" id="79684"/>
    <lineage>
        <taxon>Eukaryota</taxon>
        <taxon>Metazoa</taxon>
        <taxon>Chordata</taxon>
        <taxon>Craniata</taxon>
        <taxon>Vertebrata</taxon>
        <taxon>Euteleostomi</taxon>
        <taxon>Mammalia</taxon>
        <taxon>Eutheria</taxon>
        <taxon>Euarchontoglires</taxon>
        <taxon>Glires</taxon>
        <taxon>Rodentia</taxon>
        <taxon>Myomorpha</taxon>
        <taxon>Muroidea</taxon>
        <taxon>Cricetidae</taxon>
        <taxon>Arvicolinae</taxon>
        <taxon>Microtus</taxon>
    </lineage>
</organism>
<feature type="domain" description="VWFD" evidence="6">
    <location>
        <begin position="4457"/>
        <end position="4638"/>
    </location>
</feature>
<sequence>MGSLWSWWALWAGATLLWGLTQEATVDPRNTGGEEFLTAFLQNSEPGYSTASLCVFISSLSENTTSVTILSQADGTSQKVTVKPGESVMVNINANAEMTGSSTFQRAVVVHSDHRISVQALNAKPGTAELTLLWPVGALGTEYFVLTPPGISAQHVKEFAVVAGRAGASVTISLKAAVTFRNTFHPAGGIVNVTLEPYGAAQLQSTADLSGSRVTASSPVAVLSGHSCVQKHTNCNHVVEQLLPTSAWGTQYVVPPLTFQSRYDLAYVVASQTTKLTYNHGGTIGSRGLQRGDVAEFEIRPTRPLYLSADVGIQVVLFGTGAIKGQMTYDPYLVLIPDVAAYCSAYVIKSIPGTEGVALVVAQTKATSELTMDGQALGAKLTWAAVPGSEFSYAEVDLGTTDRMHTAEASTSFGLLTFGLAQAVGYGTAAACGKTRLSTAETSCQGMRCTSGQRCQMVSGKASCVAESTAVCRAQGDPHYTTFDGRRYDMMGTCSYTIAELTGEDMSLPAFSVEAKNEHRGSLLVSYVGLVTVYAYSHSVSLVRGETGFARIDNQRSRLPASLSDGQLRVYQSGTQGVIELDFGLVVTYNWDSQLTVSLPTRFQNQVWGLCGNYNGDPADDFLTPDGVQAPDALEFANSWKLDDGDYLCDDGCHGNCPSCTAGQTQHYEGDRLCGLLTLATGPFSACHEFLDPKPFLEDCVFDLCVTGGERLSLCRSLAAYAQACAELGVPDGNWRSHAGCPLSCPANSRYDTCSPACPASCNSEAVPTNCSGRPCVEGCVCLPGFVASGGECVPESSCGCIYQGRPLAPGQEVFADDLCRQRCTCDASTQKVICKDTSGCPSGERCRVLNGLQGCYPDNFASCEASGDPHYVSFDGKRFDFMGTCAYLLVGSCGQDAALPEFKVLVENEHRGSQTVSYTRAVRVVAHGVEVAVRREYPARAMVDGILQYLPFQAADGKIEVFRQGNDAVIRTDFGLTVTFNWDARVTAKVPSSYAKAVCGLCGNFNGDPDDDLALKDGGQANSTLDFGNSWQEEIIPGCGATNPGDCSQLDSLVAEQQQSKKECGILTDSSGPFRECHKLLNPQGALRDCVYDLCLLPGQSKPLCDALAAYAAACQAAGGTVHPWRSEELCPPTCPPNSHYEQCSYGCPISCGDLKVSQGCGSECQESCVCDDGFALSGESCVPLASCGCVHQGNYYPSGETFYPGPGCDSLCHCHEGGVVSCKPSSCGSHETCQPSNGVLGCVPAGTTTCQASGDPHYVTYDGQRFDFMGTCVYVLTQTCGTLPGLDQFTVLQENEPWGNGYASATKAITVLVANHTLRLEQSRWKVQVDGVDMKLPVDLDGGKIRVSQHGSDVVIETDFGLRVLYDLMYYVQVTIPSNYYQQMCGLCGDYNGDPKDDFQKPNGSLASDPTDFGNSWEEVVPDSPCAPVTPPCTGDSCGTGCSPELEDKYYGVEFCGLLTSTSGPLAACHKLIDPKGLLEDCVFDLCQSEGNLSILCNNIHAYVSACQAAGGQVEPWRTETFCPLECPPHSHYEVCADTCSLGCWALSAPPKCPEVCAEGCECDSGFLYNGKACVPVQECGCYHNGVYYEPEESVLIESCQQQCVCHSGEGMVCKNHSCNPGQVCEPSGGILTCVTKDPCHNVTCRPQETCKDQGGQAVCVPNYNSTCWLWGDPHYHSFDGWNFDFMGTCSYLLAGTACPGVSAEGLTPFTVTTKNENRGNPAVSYVRLVTVTTYNTNITIHKNEIGKVRVNGVLMVLPVYLAGGRVSVVHGGFKAILVTDFGLQVTYDWNMRVEVTLPSSYHDAVCGLCGNMDKNPQNDQVFPNGTMAPSIPTWGGSWQIPGWDPLCWNECQGSCPVCPENKLEEYESPGYCGPLAPGAGGPFANCHAHVPPENFFKGCVLDVCMGGQVKDILCQSLAAYAAACQAAGIQIKDWRTQAGCEMSCPDNSHYELCGPPCPASCPSPARHTTPAACGGPCVEGCQCDQGFVLSAGQCVPLDSGCGCWVNGTYHEAGTEFWTDASCSERCRCEPGSESLNCTSASCGLGEECALLPSGQLGCQPASIAECQAWGDPHYITLDGHRFDFQGTCEYLLSAPCQTPPAGTEYFNVTVVNEHRGSQAVSYTRSVTLNIYGLSLTLSASWPRQLQVNGEFVALPFYLDERLSIYLSGADVVVKTAAGLSLTFDGNSFVRLHVPAAYAGALCGLCGNYNKNPNDDLTAVDGKPEGWKVGGAPGCDDQCESEPCPETCTPKEQESFSGPNACGIISDPAGPLAPCHSLLPPTQYFEACLLDACQAEGHPGGLCPAVATYVAACQAAGAQLGEWRKPDFCPLQCPDNSHYQLCGDSCPVSCPSLLAPEGCETTCREGCACDSGFVLSGDTCVPVGQCGCLYNGRYYQLGATFYPGPECERLCECGADGQVTCKEGSDCKPYEECRIENGVQACYPSGCGQCLANGGIHYVTLDGRVYDLHGSCSYVLASVCDPKPGDEEFSIVLEKNLAGEPQRVVVTVAGHVVALAHGPQVTVDDEAVVLPVTVDRVTVTAEGRNMILQTKNGLKVLFDGDAHVLMSIPSSFRGQICGLCGNFNGNWSDDFVLPNGDLAPSTEAFAEAWRAPGSSPDCGEGCGDQGCPVCLAEETKEYEKNEACGKMQDAKGPFAACHQVLSPLEYFRQCVYDMCANKGNKTYLCQSLAAYTAACQAAGATVQPWRTEDFCPLQCPAHSHYSVCTSSCKGSCAALAGLTQCSTRCFEGCECDDHFLLSQGVCVPAQQCGCTYNGHYMPVNSSLLTSDCSQLCCCSGSTGLSCHPTSCPSGQVCKLQDGVRSCQPAQGVCSITVGANLTTFDGAYNAISSPGVYEVSSLCPGIQKPVPWYRVVADVQSCDGNDKIVDKVHIFFQDGLVTVTQNNGVWVNGLRVDLPASVLTSVSVKRLPDGSMLVHQEGGVQVRLGIDGHLDVMVGDDHAGILCGACGNFDGDQTNDKFGSQENTSMEKWEAQDFSPWKLALSAWHVASGMGSLWSWWALWAGAALLWARLSAAETSCQGMRCTSGQCCQMVSGKASCVTESTAVCRAQGDPHYTTFDGRRYDMMGTCTYTLAELHSTKNSLLAFKVEAKNEHRSTSKVSYVRFVTVHAYNHTVSLSYGEIGIARIDYQYSSLPASLGEGRLRVYQSGTRGMIELDFGLLVTFDWDYQLTVSLPKRFQDQVWGLCGNYNGDPADDFRMPDGKQASDVLNFTKSWKLDNGDLLCDDGCYSNCPSCTTSQSELFKGDLLCGMLTLPMGPFADCHGFLDPQPFLEECVYDMCVTGGERLTLCHGLSAYARACVDLGISVREWRSRTNCPLICPANSHYELCSPACPASCNSEALPTNCSGRPCVEGCVCLPGFVVNRGHCVPVSSCGCTYQGRLLAPGQEVFADDLCRQRCTCDAATLKVICRDTAGCLPGEHCGVQDGFLGCYPEYFRSCQASGDPHYRSLDMRSYNFMGTCSYMLTTACGQHPSLPDFKVVMENERRGSQSVSFVHSVQLEVYGVKLEVPRDYPGKVLMDGIIHYLPFQAAGGKVVAFRKGKYAVLRTNFGLTVSFNWDTHVTAKMPSNYAKAVCGLCGDFNGNPRDDLGLQSKGEALDPRDFGKKWLVTMKPGCRTDEQLLCPNMSSEVAMKNRKKCKILRDKDSQFRECWKVSAFNSALIECIYDSCRMPGQTKPLCDTLATYTAICQAEGVTVYPWRSEKLCPMNCPPHSHYELCQRGCPLTCGDLPVPGGCGTDCHEACVCDEGFVLSGETCIPLSSCGCLYQGVYHHVGEDFYPGPECNSICHCHEGGLVSCQASYCSPQEICKVSYGILRCVAVDSATCRVSGSIHYTTFDGRHFDFMGTSVYVLAQTCWTRPGLKPFTVLQENAVRGNEQVAVTKMITVQVDNYTLQLEQNQWKVKVNGVTTKMPVILDEGSVQAFQHGLDVVIKTRFGLHVSYDLNSNVRVTIPHNYYKHMCGLCGDYNEDPKNDFQKPDGSQAVNPSDLGNSWQKTVPGSSHRPQPACKPGQDCKPKCSPDMEKKYHDNQFCGLLTNLTGPLADCHKLIDPQDPLKDCVFDLCLGGGNLSILCSSIHAYVSACQAAGGHVKPWRTKIFCPMECPAHSHYEVCADTCSLGCSTITTPIECLDMCSEGCECDTDYLQSTTGCVPMEKCGCHHDGVYYEPEESVLIESCQQQCVCHSGEGMVCKDHSCKPGQVCEPSGGILTCVTKDPCQGVTCRSQETCTEKSGKGVCIPNYEAKCLAWGDPHYHSFDGLNTNFHGTCSYLLAGSVCLGVSTGGLTPFTVITKHESQGSPAVSNVKRVTVTTYNTSITIHKKEIGRVQVNGVLTALPVYLAGGRISVVHGGSKAILVTDFGLQVIYDWNWRVEVVLSSSYYGAVCGLCGNMDKNPQNDQVFPNGTTAPSIPTWGGSWQIPGWDPLCWNECQGSCQPTSIAECQAWGDPHYITLDGHRFDFQGTCEYLLSAPCQMPPAGTEYFNVTVVNEHRGSQAVSYTRSVTLNIYGLSLTLSASWPRQLQVDGELIMLPFQLDSRLLVHLSGTGLVVNTNWGLSLAFKDNFLRLRVPAVYAGALCGLCGNYNKNPNDDETAVGKPESWKVGGAPGCDQCMKEQCPKPCTPEQRKPFRGPNACGIISDPAGPLAPCHSLLPPTQYFEACLLDACQVQGHPGGLCPALATYVAACQDAGAHLGEWRKPDFCPLQCPDNSHYQLCGDSCPVSCPSLLAPEGCETTCREGCACDSGFVLSGDTCVPVGQCGCLYNGRYYQLGATFYPGPECEWLCVCKSDGQVICQIESCGIHEECRLVDGVRACHPRNSKLMVVLNGIHYATPDGLVYDLYGSCSYILAQVCHPKPGDEEFSIVLEKNLAGETQRVVVIVAGHVVVLAQGPQVTVDGEAVNLPVVVGSMFITVESRNMFFQTKRGLKVLFDGDSHILLSIPSPFRGRICGLSGNFNGNRSDDFALPSGALASSAEAFGAAWRAPGSPLGCGEGCGAQGCPVCSAKEREAHEKNEACGKIQDAKGPFAACHQVLSPLEYFRQCVFDLCAHKGSKTYLCQSLAAYTAACQAAGATVQPWRTEDFCPLQCPTHSHYSVCTRSCQDSCAALAGLTQCTTQCFEGFECDDHFLLSQGVCIPAQHCGCTFNGHYIPMNSSLMSSDCSERCFCSPSTGLTCYPTGCSPGQVCEIRAGVRNCWPAKGLCSLSVKGNLITFDGVHNAISSPGVYELSSRCPGLKKTVPWYRVVADVHGNDKIVNKVHIFFQDGLVTVTRSNGVWELSTWLYRDPSRSSAHGCAAENGYNERK</sequence>
<dbReference type="RefSeq" id="XP_026633870.1">
    <property type="nucleotide sequence ID" value="XM_026778069.1"/>
</dbReference>
<feature type="region of interest" description="Disordered" evidence="4">
    <location>
        <begin position="3991"/>
        <end position="4027"/>
    </location>
</feature>
<dbReference type="Pfam" id="PF08742">
    <property type="entry name" value="C8"/>
    <property type="match status" value="11"/>
</dbReference>
<gene>
    <name evidence="8" type="primary">Fcgbp</name>
</gene>
<feature type="domain" description="VWFD" evidence="6">
    <location>
        <begin position="3457"/>
        <end position="3636"/>
    </location>
</feature>
<feature type="signal peptide" evidence="5">
    <location>
        <begin position="1"/>
        <end position="23"/>
    </location>
</feature>
<dbReference type="InterPro" id="IPR003645">
    <property type="entry name" value="Fol_N"/>
</dbReference>
<feature type="domain" description="VWFD" evidence="6">
    <location>
        <begin position="2067"/>
        <end position="2247"/>
    </location>
</feature>
<feature type="domain" description="VWFD" evidence="6">
    <location>
        <begin position="4261"/>
        <end position="4444"/>
    </location>
</feature>
<dbReference type="GeneID" id="101990508"/>
<feature type="chain" id="PRO_5046649452" evidence="5">
    <location>
        <begin position="24"/>
        <end position="5319"/>
    </location>
</feature>
<keyword evidence="7" id="KW-1185">Reference proteome</keyword>
<dbReference type="InterPro" id="IPR002919">
    <property type="entry name" value="TIL_dom"/>
</dbReference>
<dbReference type="InterPro" id="IPR014853">
    <property type="entry name" value="VWF/SSPO/ZAN-like_Cys-rich_dom"/>
</dbReference>
<dbReference type="Pfam" id="PF00094">
    <property type="entry name" value="VWD"/>
    <property type="match status" value="13"/>
</dbReference>
<protein>
    <submittedName>
        <fullName evidence="8">IgGFc-binding protein</fullName>
    </submittedName>
</protein>
<evidence type="ECO:0000313" key="8">
    <source>
        <dbReference type="RefSeq" id="XP_026633870.1"/>
    </source>
</evidence>
<feature type="domain" description="VWFD" evidence="6">
    <location>
        <begin position="2829"/>
        <end position="2999"/>
    </location>
</feature>
<feature type="domain" description="VWFD" evidence="6">
    <location>
        <begin position="3843"/>
        <end position="4020"/>
    </location>
</feature>
<feature type="domain" description="VWFD" evidence="6">
    <location>
        <begin position="2450"/>
        <end position="2621"/>
    </location>
</feature>
<dbReference type="SMART" id="SM00215">
    <property type="entry name" value="VWC_out"/>
    <property type="match status" value="8"/>
</dbReference>
<feature type="compositionally biased region" description="Polar residues" evidence="4">
    <location>
        <begin position="4001"/>
        <end position="4022"/>
    </location>
</feature>
<dbReference type="Pfam" id="PF01826">
    <property type="entry name" value="TIL"/>
    <property type="match status" value="11"/>
</dbReference>
<dbReference type="SUPFAM" id="SSF57567">
    <property type="entry name" value="Serine protease inhibitors"/>
    <property type="match status" value="11"/>
</dbReference>
<keyword evidence="2" id="KW-1015">Disulfide bond</keyword>
<keyword evidence="3" id="KW-0325">Glycoprotein</keyword>
<dbReference type="Pfam" id="PF17517">
    <property type="entry name" value="IgGFc_binding"/>
    <property type="match status" value="1"/>
</dbReference>
<name>A0ABM1TVV8_MICOH</name>
<dbReference type="SMART" id="SM00832">
    <property type="entry name" value="C8"/>
    <property type="match status" value="11"/>
</dbReference>
<dbReference type="PANTHER" id="PTHR11339">
    <property type="entry name" value="EXTRACELLULAR MATRIX GLYCOPROTEIN RELATED"/>
    <property type="match status" value="1"/>
</dbReference>
<dbReference type="PROSITE" id="PS51233">
    <property type="entry name" value="VWFD"/>
    <property type="match status" value="13"/>
</dbReference>
<dbReference type="SMART" id="SM00274">
    <property type="entry name" value="FOLN"/>
    <property type="match status" value="7"/>
</dbReference>
<accession>A0ABM1TVV8</accession>
<evidence type="ECO:0000256" key="1">
    <source>
        <dbReference type="ARBA" id="ARBA00022737"/>
    </source>
</evidence>
<dbReference type="Pfam" id="PF12714">
    <property type="entry name" value="TILa"/>
    <property type="match status" value="8"/>
</dbReference>
<evidence type="ECO:0000256" key="5">
    <source>
        <dbReference type="SAM" id="SignalP"/>
    </source>
</evidence>
<dbReference type="PANTHER" id="PTHR11339:SF244">
    <property type="entry name" value="IGGFC-BINDING PROTEIN"/>
    <property type="match status" value="1"/>
</dbReference>